<keyword evidence="1" id="KW-0812">Transmembrane</keyword>
<accession>A0A9Q1KAN0</accession>
<name>A0A9Q1KAN0_9CARY</name>
<dbReference type="AlphaFoldDB" id="A0A9Q1KAN0"/>
<evidence type="ECO:0000313" key="2">
    <source>
        <dbReference type="EMBL" id="KAJ8439985.1"/>
    </source>
</evidence>
<keyword evidence="1" id="KW-1133">Transmembrane helix</keyword>
<protein>
    <submittedName>
        <fullName evidence="2">Uncharacterized protein</fullName>
    </submittedName>
</protein>
<feature type="transmembrane region" description="Helical" evidence="1">
    <location>
        <begin position="52"/>
        <end position="71"/>
    </location>
</feature>
<dbReference type="Proteomes" id="UP001153076">
    <property type="component" value="Unassembled WGS sequence"/>
</dbReference>
<evidence type="ECO:0000313" key="3">
    <source>
        <dbReference type="Proteomes" id="UP001153076"/>
    </source>
</evidence>
<comment type="caution">
    <text evidence="2">The sequence shown here is derived from an EMBL/GenBank/DDBJ whole genome shotgun (WGS) entry which is preliminary data.</text>
</comment>
<gene>
    <name evidence="2" type="ORF">Cgig2_008368</name>
</gene>
<keyword evidence="3" id="KW-1185">Reference proteome</keyword>
<sequence>MDWTLKYYGSQSQAHGITMRSSRSVTSFGRFEADFVDLVICSAIWMTDNGPLGFTAIFVVVVLCLASLAKLKPTTSKRLKQGDILDHVKYRGSTSRETNNDPSNFVGQDDVEGLLRAAFGVDIPGSRDDIVHDVVDKPLDEGVKPFDMKRGCIFLDNNMELKRVKEELASQKAMFLLMLKAVSNGKITNEFLDATEAAYGW</sequence>
<proteinExistence type="predicted"/>
<organism evidence="2 3">
    <name type="scientific">Carnegiea gigantea</name>
    <dbReference type="NCBI Taxonomy" id="171969"/>
    <lineage>
        <taxon>Eukaryota</taxon>
        <taxon>Viridiplantae</taxon>
        <taxon>Streptophyta</taxon>
        <taxon>Embryophyta</taxon>
        <taxon>Tracheophyta</taxon>
        <taxon>Spermatophyta</taxon>
        <taxon>Magnoliopsida</taxon>
        <taxon>eudicotyledons</taxon>
        <taxon>Gunneridae</taxon>
        <taxon>Pentapetalae</taxon>
        <taxon>Caryophyllales</taxon>
        <taxon>Cactineae</taxon>
        <taxon>Cactaceae</taxon>
        <taxon>Cactoideae</taxon>
        <taxon>Echinocereeae</taxon>
        <taxon>Carnegiea</taxon>
    </lineage>
</organism>
<dbReference type="EMBL" id="JAKOGI010000203">
    <property type="protein sequence ID" value="KAJ8439985.1"/>
    <property type="molecule type" value="Genomic_DNA"/>
</dbReference>
<reference evidence="2" key="1">
    <citation type="submission" date="2022-04" db="EMBL/GenBank/DDBJ databases">
        <title>Carnegiea gigantea Genome sequencing and assembly v2.</title>
        <authorList>
            <person name="Copetti D."/>
            <person name="Sanderson M.J."/>
            <person name="Burquez A."/>
            <person name="Wojciechowski M.F."/>
        </authorList>
    </citation>
    <scope>NUCLEOTIDE SEQUENCE</scope>
    <source>
        <strain evidence="2">SGP5-SGP5p</strain>
        <tissue evidence="2">Aerial part</tissue>
    </source>
</reference>
<keyword evidence="1" id="KW-0472">Membrane</keyword>
<evidence type="ECO:0000256" key="1">
    <source>
        <dbReference type="SAM" id="Phobius"/>
    </source>
</evidence>